<dbReference type="InterPro" id="IPR011868">
    <property type="entry name" value="ModC_ABC_ATP-bd"/>
</dbReference>
<keyword evidence="1" id="KW-0813">Transport</keyword>
<evidence type="ECO:0008006" key="14">
    <source>
        <dbReference type="Google" id="ProtNLM"/>
    </source>
</evidence>
<dbReference type="GO" id="GO:0015098">
    <property type="term" value="F:molybdate ion transmembrane transporter activity"/>
    <property type="evidence" value="ECO:0007669"/>
    <property type="project" value="InterPro"/>
</dbReference>
<dbReference type="STRING" id="1513271.XM47_15710"/>
<sequence>MNYLDLAIDLKLANFNLNLTVKLSLSGITAIYGHSGCGKTSLLRCIAGLEDKFNGHVQFNSKMWQVGKTKLATHKRNIGYVFQEPSLFPHLTVKQNLFYGLNRKQTVNVSELEVQSILSTFDIADLLASYPSQLSGGQAQRVAIVRALLTKPNILLMDEPLAALDKARKNEILPYLVKLKTETKIPILYVSHSLDEISQIADDILLIDKGKLVDYGQLECVLANAEHQAVFADEVGCILTSEIVGYDEEYQILETSIAQSDFKLWLSTGSNAKQKQEQIKVRVKAKDVSISLNQPSDTSILNVLPARIVQLERQLQQSNCLIKLEIAGQFLFAQLTLKSVERLELKPEMKVWAQIKSTAILI</sequence>
<evidence type="ECO:0000256" key="1">
    <source>
        <dbReference type="ARBA" id="ARBA00022448"/>
    </source>
</evidence>
<dbReference type="PROSITE" id="PS00211">
    <property type="entry name" value="ABC_TRANSPORTER_1"/>
    <property type="match status" value="1"/>
</dbReference>
<dbReference type="InterPro" id="IPR003439">
    <property type="entry name" value="ABC_transporter-like_ATP-bd"/>
</dbReference>
<proteinExistence type="predicted"/>
<dbReference type="PANTHER" id="PTHR43514:SF4">
    <property type="entry name" value="ABC TRANSPORTER I FAMILY MEMBER 10"/>
    <property type="match status" value="1"/>
</dbReference>
<dbReference type="InterPro" id="IPR017871">
    <property type="entry name" value="ABC_transporter-like_CS"/>
</dbReference>
<dbReference type="Pfam" id="PF00005">
    <property type="entry name" value="ABC_tran"/>
    <property type="match status" value="1"/>
</dbReference>
<dbReference type="Gene3D" id="3.40.50.300">
    <property type="entry name" value="P-loop containing nucleotide triphosphate hydrolases"/>
    <property type="match status" value="1"/>
</dbReference>
<dbReference type="GO" id="GO:0140359">
    <property type="term" value="F:ABC-type transporter activity"/>
    <property type="evidence" value="ECO:0007669"/>
    <property type="project" value="InterPro"/>
</dbReference>
<keyword evidence="2" id="KW-1003">Cell membrane</keyword>
<dbReference type="InterPro" id="IPR050334">
    <property type="entry name" value="Molybdenum_import_ModC"/>
</dbReference>
<dbReference type="InterPro" id="IPR004606">
    <property type="entry name" value="Mop_domain"/>
</dbReference>
<evidence type="ECO:0000259" key="10">
    <source>
        <dbReference type="PROSITE" id="PS50893"/>
    </source>
</evidence>
<dbReference type="Pfam" id="PF03459">
    <property type="entry name" value="TOBE"/>
    <property type="match status" value="1"/>
</dbReference>
<dbReference type="GO" id="GO:0005524">
    <property type="term" value="F:ATP binding"/>
    <property type="evidence" value="ECO:0007669"/>
    <property type="project" value="UniProtKB-KW"/>
</dbReference>
<dbReference type="InterPro" id="IPR005116">
    <property type="entry name" value="Transp-assoc_OB_typ1"/>
</dbReference>
<evidence type="ECO:0000313" key="13">
    <source>
        <dbReference type="Proteomes" id="UP000037600"/>
    </source>
</evidence>
<dbReference type="Gene3D" id="2.40.50.100">
    <property type="match status" value="1"/>
</dbReference>
<evidence type="ECO:0000256" key="5">
    <source>
        <dbReference type="ARBA" id="ARBA00022741"/>
    </source>
</evidence>
<dbReference type="PATRIC" id="fig|1513271.3.peg.3237"/>
<keyword evidence="8" id="KW-0472">Membrane</keyword>
<accession>A0A0J8GN10</accession>
<evidence type="ECO:0000256" key="2">
    <source>
        <dbReference type="ARBA" id="ARBA00022475"/>
    </source>
</evidence>
<keyword evidence="3 9" id="KW-0500">Molybdenum</keyword>
<dbReference type="InterPro" id="IPR003593">
    <property type="entry name" value="AAA+_ATPase"/>
</dbReference>
<dbReference type="EMBL" id="LAZL01000029">
    <property type="protein sequence ID" value="KMT64212.1"/>
    <property type="molecule type" value="Genomic_DNA"/>
</dbReference>
<dbReference type="Proteomes" id="UP000037600">
    <property type="component" value="Unassembled WGS sequence"/>
</dbReference>
<dbReference type="GO" id="GO:0016887">
    <property type="term" value="F:ATP hydrolysis activity"/>
    <property type="evidence" value="ECO:0007669"/>
    <property type="project" value="InterPro"/>
</dbReference>
<name>A0A0J8GN10_9ALTE</name>
<dbReference type="OrthoDB" id="9802264at2"/>
<dbReference type="PROSITE" id="PS51866">
    <property type="entry name" value="MOP"/>
    <property type="match status" value="1"/>
</dbReference>
<evidence type="ECO:0000313" key="12">
    <source>
        <dbReference type="EMBL" id="KMT64212.1"/>
    </source>
</evidence>
<keyword evidence="7" id="KW-1278">Translocase</keyword>
<dbReference type="AlphaFoldDB" id="A0A0J8GN10"/>
<dbReference type="GO" id="GO:0016020">
    <property type="term" value="C:membrane"/>
    <property type="evidence" value="ECO:0007669"/>
    <property type="project" value="InterPro"/>
</dbReference>
<evidence type="ECO:0000256" key="9">
    <source>
        <dbReference type="PROSITE-ProRule" id="PRU01213"/>
    </source>
</evidence>
<reference evidence="12 13" key="1">
    <citation type="submission" date="2015-04" db="EMBL/GenBank/DDBJ databases">
        <title>Draft Genome Sequence of the Novel Agar-Digesting Marine Bacterium Q1.</title>
        <authorList>
            <person name="Li Y."/>
            <person name="Li D."/>
            <person name="Chen G."/>
            <person name="Du Z."/>
        </authorList>
    </citation>
    <scope>NUCLEOTIDE SEQUENCE [LARGE SCALE GENOMIC DNA]</scope>
    <source>
        <strain evidence="12 13">Q1</strain>
    </source>
</reference>
<gene>
    <name evidence="12" type="ORF">XM47_15710</name>
</gene>
<organism evidence="12 13">
    <name type="scientific">Catenovulum maritimum</name>
    <dbReference type="NCBI Taxonomy" id="1513271"/>
    <lineage>
        <taxon>Bacteria</taxon>
        <taxon>Pseudomonadati</taxon>
        <taxon>Pseudomonadota</taxon>
        <taxon>Gammaproteobacteria</taxon>
        <taxon>Alteromonadales</taxon>
        <taxon>Alteromonadaceae</taxon>
        <taxon>Catenovulum</taxon>
    </lineage>
</organism>
<dbReference type="SMART" id="SM00382">
    <property type="entry name" value="AAA"/>
    <property type="match status" value="1"/>
</dbReference>
<dbReference type="NCBIfam" id="TIGR02142">
    <property type="entry name" value="modC_ABC"/>
    <property type="match status" value="1"/>
</dbReference>
<evidence type="ECO:0000256" key="7">
    <source>
        <dbReference type="ARBA" id="ARBA00022967"/>
    </source>
</evidence>
<keyword evidence="13" id="KW-1185">Reference proteome</keyword>
<evidence type="ECO:0000259" key="11">
    <source>
        <dbReference type="PROSITE" id="PS51866"/>
    </source>
</evidence>
<keyword evidence="6" id="KW-0067">ATP-binding</keyword>
<keyword evidence="4" id="KW-0997">Cell inner membrane</keyword>
<keyword evidence="5" id="KW-0547">Nucleotide-binding</keyword>
<dbReference type="InterPro" id="IPR027417">
    <property type="entry name" value="P-loop_NTPase"/>
</dbReference>
<dbReference type="PANTHER" id="PTHR43514">
    <property type="entry name" value="ABC TRANSPORTER I FAMILY MEMBER 10"/>
    <property type="match status" value="1"/>
</dbReference>
<evidence type="ECO:0000256" key="8">
    <source>
        <dbReference type="ARBA" id="ARBA00023136"/>
    </source>
</evidence>
<evidence type="ECO:0000256" key="3">
    <source>
        <dbReference type="ARBA" id="ARBA00022505"/>
    </source>
</evidence>
<evidence type="ECO:0000256" key="6">
    <source>
        <dbReference type="ARBA" id="ARBA00022840"/>
    </source>
</evidence>
<feature type="domain" description="Mop" evidence="11">
    <location>
        <begin position="297"/>
        <end position="362"/>
    </location>
</feature>
<dbReference type="RefSeq" id="WP_048694612.1">
    <property type="nucleotide sequence ID" value="NZ_KQ130501.1"/>
</dbReference>
<feature type="domain" description="ABC transporter" evidence="10">
    <location>
        <begin position="1"/>
        <end position="234"/>
    </location>
</feature>
<dbReference type="SUPFAM" id="SSF52540">
    <property type="entry name" value="P-loop containing nucleoside triphosphate hydrolases"/>
    <property type="match status" value="1"/>
</dbReference>
<dbReference type="InterPro" id="IPR008995">
    <property type="entry name" value="Mo/tungstate-bd_C_term_dom"/>
</dbReference>
<dbReference type="PROSITE" id="PS50893">
    <property type="entry name" value="ABC_TRANSPORTER_2"/>
    <property type="match status" value="1"/>
</dbReference>
<protein>
    <recommendedName>
        <fullName evidence="14">Molybdenum import ATP-binding protein ModC</fullName>
    </recommendedName>
</protein>
<evidence type="ECO:0000256" key="4">
    <source>
        <dbReference type="ARBA" id="ARBA00022519"/>
    </source>
</evidence>
<comment type="caution">
    <text evidence="12">The sequence shown here is derived from an EMBL/GenBank/DDBJ whole genome shotgun (WGS) entry which is preliminary data.</text>
</comment>
<dbReference type="SUPFAM" id="SSF50331">
    <property type="entry name" value="MOP-like"/>
    <property type="match status" value="1"/>
</dbReference>